<sequence length="160" mass="17850">MPLATASHFSICEARCCSSAWSERILDHQRKTQMNSCAGENLPIDVTDILARLKRLSAAEEFFEVLGVSYDPKVLNVSRLHIMKRMGQYLAEEVNSDLQDKAIAAHARATLERAYEDFATSSPLAHRVFKVLKDRDPAKAAAPCRTFVPLDSILTPFGKK</sequence>
<reference evidence="7 8" key="1">
    <citation type="submission" date="2020-08" db="EMBL/GenBank/DDBJ databases">
        <title>Genomic Encyclopedia of Type Strains, Phase IV (KMG-V): Genome sequencing to study the core and pangenomes of soil and plant-associated prokaryotes.</title>
        <authorList>
            <person name="Whitman W."/>
        </authorList>
    </citation>
    <scope>NUCLEOTIDE SEQUENCE [LARGE SCALE GENOMIC DNA]</scope>
    <source>
        <strain evidence="7 8">SEMIA 4087</strain>
    </source>
</reference>
<gene>
    <name evidence="6" type="primary">nifW</name>
    <name evidence="7" type="ORF">GGD56_006629</name>
</gene>
<evidence type="ECO:0000256" key="6">
    <source>
        <dbReference type="HAMAP-Rule" id="MF_00529"/>
    </source>
</evidence>
<dbReference type="EMBL" id="JACIFX010000016">
    <property type="protein sequence ID" value="MBB4232731.1"/>
    <property type="molecule type" value="Genomic_DNA"/>
</dbReference>
<accession>A0ABR6IXT6</accession>
<protein>
    <recommendedName>
        <fullName evidence="4 6">Nitrogenase-stabilizing/protective protein NifW</fullName>
    </recommendedName>
</protein>
<evidence type="ECO:0000256" key="5">
    <source>
        <dbReference type="ARBA" id="ARBA00023231"/>
    </source>
</evidence>
<dbReference type="InterPro" id="IPR004893">
    <property type="entry name" value="NifW"/>
</dbReference>
<proteinExistence type="inferred from homology"/>
<comment type="function">
    <text evidence="1 6">May protect the nitrogenase Fe-Mo protein from oxidative damage.</text>
</comment>
<name>A0ABR6IXT6_9HYPH</name>
<dbReference type="Proteomes" id="UP000551353">
    <property type="component" value="Unassembled WGS sequence"/>
</dbReference>
<dbReference type="Pfam" id="PF03206">
    <property type="entry name" value="NifW"/>
    <property type="match status" value="1"/>
</dbReference>
<evidence type="ECO:0000256" key="3">
    <source>
        <dbReference type="ARBA" id="ARBA00011284"/>
    </source>
</evidence>
<comment type="similarity">
    <text evidence="2 6">Belongs to the NifW family.</text>
</comment>
<evidence type="ECO:0000313" key="8">
    <source>
        <dbReference type="Proteomes" id="UP000551353"/>
    </source>
</evidence>
<keyword evidence="8" id="KW-1185">Reference proteome</keyword>
<keyword evidence="5 6" id="KW-0535">Nitrogen fixation</keyword>
<comment type="caution">
    <text evidence="7">The sequence shown here is derived from an EMBL/GenBank/DDBJ whole genome shotgun (WGS) entry which is preliminary data.</text>
</comment>
<dbReference type="HAMAP" id="MF_00529">
    <property type="entry name" value="NifW"/>
    <property type="match status" value="1"/>
</dbReference>
<organism evidence="7 8">
    <name type="scientific">Rhizobium mongolense</name>
    <dbReference type="NCBI Taxonomy" id="57676"/>
    <lineage>
        <taxon>Bacteria</taxon>
        <taxon>Pseudomonadati</taxon>
        <taxon>Pseudomonadota</taxon>
        <taxon>Alphaproteobacteria</taxon>
        <taxon>Hyphomicrobiales</taxon>
        <taxon>Rhizobiaceae</taxon>
        <taxon>Rhizobium/Agrobacterium group</taxon>
        <taxon>Rhizobium</taxon>
    </lineage>
</organism>
<dbReference type="NCBIfam" id="NF002009">
    <property type="entry name" value="PRK00810.1"/>
    <property type="match status" value="1"/>
</dbReference>
<evidence type="ECO:0000313" key="7">
    <source>
        <dbReference type="EMBL" id="MBB4232731.1"/>
    </source>
</evidence>
<evidence type="ECO:0000256" key="1">
    <source>
        <dbReference type="ARBA" id="ARBA00002247"/>
    </source>
</evidence>
<evidence type="ECO:0000256" key="4">
    <source>
        <dbReference type="ARBA" id="ARBA00016274"/>
    </source>
</evidence>
<evidence type="ECO:0000256" key="2">
    <source>
        <dbReference type="ARBA" id="ARBA00008351"/>
    </source>
</evidence>
<comment type="subunit">
    <text evidence="3 6">Homotrimer; associates with NifD.</text>
</comment>